<keyword evidence="4" id="KW-1185">Reference proteome</keyword>
<dbReference type="PRINTS" id="PR00081">
    <property type="entry name" value="GDHRDH"/>
</dbReference>
<dbReference type="PANTHER" id="PTHR44196">
    <property type="entry name" value="DEHYDROGENASE/REDUCTASE SDR FAMILY MEMBER 7B"/>
    <property type="match status" value="1"/>
</dbReference>
<dbReference type="InterPro" id="IPR002347">
    <property type="entry name" value="SDR_fam"/>
</dbReference>
<evidence type="ECO:0000313" key="4">
    <source>
        <dbReference type="Proteomes" id="UP001174936"/>
    </source>
</evidence>
<feature type="non-terminal residue" evidence="3">
    <location>
        <position position="1"/>
    </location>
</feature>
<dbReference type="GO" id="GO:0016020">
    <property type="term" value="C:membrane"/>
    <property type="evidence" value="ECO:0007669"/>
    <property type="project" value="TreeGrafter"/>
</dbReference>
<evidence type="ECO:0000256" key="2">
    <source>
        <dbReference type="ARBA" id="ARBA00023002"/>
    </source>
</evidence>
<name>A0AA40CVV9_9PEZI</name>
<organism evidence="3 4">
    <name type="scientific">Cercophora newfieldiana</name>
    <dbReference type="NCBI Taxonomy" id="92897"/>
    <lineage>
        <taxon>Eukaryota</taxon>
        <taxon>Fungi</taxon>
        <taxon>Dikarya</taxon>
        <taxon>Ascomycota</taxon>
        <taxon>Pezizomycotina</taxon>
        <taxon>Sordariomycetes</taxon>
        <taxon>Sordariomycetidae</taxon>
        <taxon>Sordariales</taxon>
        <taxon>Lasiosphaeriaceae</taxon>
        <taxon>Cercophora</taxon>
    </lineage>
</organism>
<protein>
    <recommendedName>
        <fullName evidence="5">NAD(P)-binding protein</fullName>
    </recommendedName>
</protein>
<dbReference type="SUPFAM" id="SSF51735">
    <property type="entry name" value="NAD(P)-binding Rossmann-fold domains"/>
    <property type="match status" value="1"/>
</dbReference>
<reference evidence="3" key="1">
    <citation type="submission" date="2023-06" db="EMBL/GenBank/DDBJ databases">
        <title>Genome-scale phylogeny and comparative genomics of the fungal order Sordariales.</title>
        <authorList>
            <consortium name="Lawrence Berkeley National Laboratory"/>
            <person name="Hensen N."/>
            <person name="Bonometti L."/>
            <person name="Westerberg I."/>
            <person name="Brannstrom I.O."/>
            <person name="Guillou S."/>
            <person name="Cros-Aarteil S."/>
            <person name="Calhoun S."/>
            <person name="Haridas S."/>
            <person name="Kuo A."/>
            <person name="Mondo S."/>
            <person name="Pangilinan J."/>
            <person name="Riley R."/>
            <person name="Labutti K."/>
            <person name="Andreopoulos B."/>
            <person name="Lipzen A."/>
            <person name="Chen C."/>
            <person name="Yanf M."/>
            <person name="Daum C."/>
            <person name="Ng V."/>
            <person name="Clum A."/>
            <person name="Steindorff A."/>
            <person name="Ohm R."/>
            <person name="Martin F."/>
            <person name="Silar P."/>
            <person name="Natvig D."/>
            <person name="Lalanne C."/>
            <person name="Gautier V."/>
            <person name="Ament-Velasquez S.L."/>
            <person name="Kruys A."/>
            <person name="Hutchinson M.I."/>
            <person name="Powell A.J."/>
            <person name="Barry K."/>
            <person name="Miller A.N."/>
            <person name="Grigoriev I.V."/>
            <person name="Debuchy R."/>
            <person name="Gladieux P."/>
            <person name="Thoren M.H."/>
            <person name="Johannesson H."/>
        </authorList>
    </citation>
    <scope>NUCLEOTIDE SEQUENCE</scope>
    <source>
        <strain evidence="3">SMH2532-1</strain>
    </source>
</reference>
<dbReference type="Gene3D" id="3.40.50.720">
    <property type="entry name" value="NAD(P)-binding Rossmann-like Domain"/>
    <property type="match status" value="1"/>
</dbReference>
<dbReference type="EMBL" id="JAULSV010000002">
    <property type="protein sequence ID" value="KAK0651083.1"/>
    <property type="molecule type" value="Genomic_DNA"/>
</dbReference>
<dbReference type="Pfam" id="PF00106">
    <property type="entry name" value="adh_short"/>
    <property type="match status" value="1"/>
</dbReference>
<evidence type="ECO:0000313" key="3">
    <source>
        <dbReference type="EMBL" id="KAK0651083.1"/>
    </source>
</evidence>
<accession>A0AA40CVV9</accession>
<dbReference type="PANTHER" id="PTHR44196:SF1">
    <property type="entry name" value="DEHYDROGENASE_REDUCTASE SDR FAMILY MEMBER 7B"/>
    <property type="match status" value="1"/>
</dbReference>
<comment type="caution">
    <text evidence="3">The sequence shown here is derived from an EMBL/GenBank/DDBJ whole genome shotgun (WGS) entry which is preliminary data.</text>
</comment>
<keyword evidence="2" id="KW-0560">Oxidoreductase</keyword>
<proteinExistence type="inferred from homology"/>
<dbReference type="Proteomes" id="UP001174936">
    <property type="component" value="Unassembled WGS sequence"/>
</dbReference>
<dbReference type="InterPro" id="IPR036291">
    <property type="entry name" value="NAD(P)-bd_dom_sf"/>
</dbReference>
<evidence type="ECO:0000256" key="1">
    <source>
        <dbReference type="ARBA" id="ARBA00006484"/>
    </source>
</evidence>
<sequence>QPQRYTLLPFTNLSPYLLTPSPTVWTFTPTVHNDTYHLINPDTTTSLMGKSVLITAANKGIGCAAAISYARAGATPLILTSRTPNATAPTASLAAAASANRPPSTILQTTLDVTSPASLTSCLSEIRAAIIDLHVPHLDILINNAGFMGPEATLLDQDEDEYLATVDVNFTGTYRVTRAFLPMMLVQGGMKTVVFLRNGRRGGGAVLRGV</sequence>
<comment type="similarity">
    <text evidence="1">Belongs to the short-chain dehydrogenases/reductases (SDR) family.</text>
</comment>
<evidence type="ECO:0008006" key="5">
    <source>
        <dbReference type="Google" id="ProtNLM"/>
    </source>
</evidence>
<dbReference type="CDD" id="cd05233">
    <property type="entry name" value="SDR_c"/>
    <property type="match status" value="1"/>
</dbReference>
<dbReference type="GO" id="GO:0016491">
    <property type="term" value="F:oxidoreductase activity"/>
    <property type="evidence" value="ECO:0007669"/>
    <property type="project" value="UniProtKB-KW"/>
</dbReference>
<gene>
    <name evidence="3" type="ORF">B0T16DRAFT_322235</name>
</gene>
<dbReference type="AlphaFoldDB" id="A0AA40CVV9"/>